<reference evidence="1" key="2">
    <citation type="journal article" date="2021" name="Microbiome">
        <title>Successional dynamics and alternative stable states in a saline activated sludge microbial community over 9 years.</title>
        <authorList>
            <person name="Wang Y."/>
            <person name="Ye J."/>
            <person name="Ju F."/>
            <person name="Liu L."/>
            <person name="Boyd J.A."/>
            <person name="Deng Y."/>
            <person name="Parks D.H."/>
            <person name="Jiang X."/>
            <person name="Yin X."/>
            <person name="Woodcroft B.J."/>
            <person name="Tyson G.W."/>
            <person name="Hugenholtz P."/>
            <person name="Polz M.F."/>
            <person name="Zhang T."/>
        </authorList>
    </citation>
    <scope>NUCLEOTIDE SEQUENCE</scope>
    <source>
        <strain evidence="1">HKST-UBA16</strain>
    </source>
</reference>
<organism evidence="1 2">
    <name type="scientific">Candidatus Dojkabacteria bacterium</name>
    <dbReference type="NCBI Taxonomy" id="2099670"/>
    <lineage>
        <taxon>Bacteria</taxon>
        <taxon>Candidatus Dojkabacteria</taxon>
    </lineage>
</organism>
<comment type="caution">
    <text evidence="1">The sequence shown here is derived from an EMBL/GenBank/DDBJ whole genome shotgun (WGS) entry which is preliminary data.</text>
</comment>
<feature type="non-terminal residue" evidence="1">
    <location>
        <position position="1"/>
    </location>
</feature>
<proteinExistence type="predicted"/>
<evidence type="ECO:0000313" key="1">
    <source>
        <dbReference type="EMBL" id="MCA9374810.1"/>
    </source>
</evidence>
<protein>
    <submittedName>
        <fullName evidence="1">Uncharacterized protein</fullName>
    </submittedName>
</protein>
<reference evidence="1" key="1">
    <citation type="submission" date="2020-04" db="EMBL/GenBank/DDBJ databases">
        <authorList>
            <person name="Zhang T."/>
        </authorList>
    </citation>
    <scope>NUCLEOTIDE SEQUENCE</scope>
    <source>
        <strain evidence="1">HKST-UBA16</strain>
    </source>
</reference>
<evidence type="ECO:0000313" key="2">
    <source>
        <dbReference type="Proteomes" id="UP000748332"/>
    </source>
</evidence>
<name>A0A955KW70_9BACT</name>
<dbReference type="Proteomes" id="UP000748332">
    <property type="component" value="Unassembled WGS sequence"/>
</dbReference>
<accession>A0A955KW70</accession>
<sequence length="137" mass="16346">RRREIKFISENQSREIFPEIGYLSFLENKLKELFDKDLIDKTPDVLELMLRLQQDSGWKNISEKTQQIVSILQQNEKVINEDRELVKKIKEATFKINNPGLKENPELFEEFSRRADVPKPIIPKHPSKKKKKIFNPW</sequence>
<dbReference type="AlphaFoldDB" id="A0A955KW70"/>
<gene>
    <name evidence="1" type="ORF">KC622_00605</name>
</gene>
<dbReference type="EMBL" id="JAGQLM010000025">
    <property type="protein sequence ID" value="MCA9374810.1"/>
    <property type="molecule type" value="Genomic_DNA"/>
</dbReference>